<evidence type="ECO:0000313" key="2">
    <source>
        <dbReference type="Proteomes" id="UP000291101"/>
    </source>
</evidence>
<gene>
    <name evidence="1" type="ORF">EUA94_02510</name>
</gene>
<dbReference type="Proteomes" id="UP000291101">
    <property type="component" value="Unassembled WGS sequence"/>
</dbReference>
<protein>
    <submittedName>
        <fullName evidence="1">Uncharacterized protein</fullName>
    </submittedName>
</protein>
<dbReference type="AlphaFoldDB" id="A0A4Q2T673"/>
<accession>A0A4Q2T673</accession>
<evidence type="ECO:0000313" key="1">
    <source>
        <dbReference type="EMBL" id="RYC14202.1"/>
    </source>
</evidence>
<comment type="caution">
    <text evidence="1">The sequence shown here is derived from an EMBL/GenBank/DDBJ whole genome shotgun (WGS) entry which is preliminary data.</text>
</comment>
<dbReference type="EMBL" id="SDWV01000002">
    <property type="protein sequence ID" value="RYC14202.1"/>
    <property type="molecule type" value="Genomic_DNA"/>
</dbReference>
<organism evidence="1 2">
    <name type="scientific">Nocardioides zhouii</name>
    <dbReference type="NCBI Taxonomy" id="1168729"/>
    <lineage>
        <taxon>Bacteria</taxon>
        <taxon>Bacillati</taxon>
        <taxon>Actinomycetota</taxon>
        <taxon>Actinomycetes</taxon>
        <taxon>Propionibacteriales</taxon>
        <taxon>Nocardioidaceae</taxon>
        <taxon>Nocardioides</taxon>
    </lineage>
</organism>
<keyword evidence="2" id="KW-1185">Reference proteome</keyword>
<sequence>MYDDSYVDALFGRLRSPFVDVRALAADEATDRVSAWGNHSYTASQAARITGALVDALARETAAVSREATLNAIATLVEWDLAPIGDIRRAIRLPRPQDHALADYWQYIAECAERQD</sequence>
<dbReference type="RefSeq" id="WP_129424355.1">
    <property type="nucleotide sequence ID" value="NZ_SDWV01000002.1"/>
</dbReference>
<proteinExistence type="predicted"/>
<reference evidence="1 2" key="1">
    <citation type="submission" date="2019-01" db="EMBL/GenBank/DDBJ databases">
        <title>Novel species of Nocardioides.</title>
        <authorList>
            <person name="Liu Q."/>
            <person name="X Y.-H."/>
        </authorList>
    </citation>
    <scope>NUCLEOTIDE SEQUENCE [LARGE SCALE GENOMIC DNA]</scope>
    <source>
        <strain evidence="1 2">HLT2-9</strain>
    </source>
</reference>
<name>A0A4Q2T673_9ACTN</name>